<keyword evidence="2" id="KW-0732">Signal</keyword>
<feature type="compositionally biased region" description="Polar residues" evidence="1">
    <location>
        <begin position="135"/>
        <end position="144"/>
    </location>
</feature>
<gene>
    <name evidence="3" type="ORF">B0H64DRAFT_154493</name>
</gene>
<evidence type="ECO:0000256" key="1">
    <source>
        <dbReference type="SAM" id="MobiDB-lite"/>
    </source>
</evidence>
<dbReference type="Proteomes" id="UP001278766">
    <property type="component" value="Unassembled WGS sequence"/>
</dbReference>
<protein>
    <recommendedName>
        <fullName evidence="5">Extracellular membrane protein CFEM domain-containing protein</fullName>
    </recommendedName>
</protein>
<feature type="signal peptide" evidence="2">
    <location>
        <begin position="1"/>
        <end position="25"/>
    </location>
</feature>
<dbReference type="AlphaFoldDB" id="A0AAE0HFX8"/>
<sequence>MAIHVGPFFSKWVWLCLMMASMASAIPLSKFQPITATTISLGCILAYNAEIPGCSINDFVAGSTCSASCVRGLKRVESNLEYVCDRTEVSEISVLGQALLGNLVELLCPGTSSPENPVATPSRSPTAAPTTLTTQRVSRTSPLTFTPVQPPSTTTTAVTETEEPETSTSTSSVSPTEPPSPPPIQTVIPSSRPTSSSSSSTSAPEPSEDTGGRGTGGGSPFDPVIGNGSEKVTVCLVQAIAVGLGMSLLFLW</sequence>
<proteinExistence type="predicted"/>
<name>A0AAE0HFX8_9PEZI</name>
<reference evidence="3" key="2">
    <citation type="submission" date="2023-06" db="EMBL/GenBank/DDBJ databases">
        <authorList>
            <consortium name="Lawrence Berkeley National Laboratory"/>
            <person name="Haridas S."/>
            <person name="Hensen N."/>
            <person name="Bonometti L."/>
            <person name="Westerberg I."/>
            <person name="Brannstrom I.O."/>
            <person name="Guillou S."/>
            <person name="Cros-Aarteil S."/>
            <person name="Calhoun S."/>
            <person name="Kuo A."/>
            <person name="Mondo S."/>
            <person name="Pangilinan J."/>
            <person name="Riley R."/>
            <person name="Labutti K."/>
            <person name="Andreopoulos B."/>
            <person name="Lipzen A."/>
            <person name="Chen C."/>
            <person name="Yanf M."/>
            <person name="Daum C."/>
            <person name="Ng V."/>
            <person name="Clum A."/>
            <person name="Steindorff A."/>
            <person name="Ohm R."/>
            <person name="Martin F."/>
            <person name="Silar P."/>
            <person name="Natvig D."/>
            <person name="Lalanne C."/>
            <person name="Gautier V."/>
            <person name="Ament-Velasquez S.L."/>
            <person name="Kruys A."/>
            <person name="Hutchinson M.I."/>
            <person name="Powell A.J."/>
            <person name="Barry K."/>
            <person name="Miller A.N."/>
            <person name="Grigoriev I.V."/>
            <person name="Debuchy R."/>
            <person name="Gladieux P."/>
            <person name="Thoren M.H."/>
            <person name="Johannesson H."/>
        </authorList>
    </citation>
    <scope>NUCLEOTIDE SEQUENCE</scope>
    <source>
        <strain evidence="3">CBS 168.71</strain>
    </source>
</reference>
<feature type="compositionally biased region" description="Low complexity" evidence="1">
    <location>
        <begin position="185"/>
        <end position="205"/>
    </location>
</feature>
<evidence type="ECO:0008006" key="5">
    <source>
        <dbReference type="Google" id="ProtNLM"/>
    </source>
</evidence>
<dbReference type="RefSeq" id="XP_062659295.1">
    <property type="nucleotide sequence ID" value="XM_062798491.1"/>
</dbReference>
<reference evidence="3" key="1">
    <citation type="journal article" date="2023" name="Mol. Phylogenet. Evol.">
        <title>Genome-scale phylogeny and comparative genomics of the fungal order Sordariales.</title>
        <authorList>
            <person name="Hensen N."/>
            <person name="Bonometti L."/>
            <person name="Westerberg I."/>
            <person name="Brannstrom I.O."/>
            <person name="Guillou S."/>
            <person name="Cros-Aarteil S."/>
            <person name="Calhoun S."/>
            <person name="Haridas S."/>
            <person name="Kuo A."/>
            <person name="Mondo S."/>
            <person name="Pangilinan J."/>
            <person name="Riley R."/>
            <person name="LaButti K."/>
            <person name="Andreopoulos B."/>
            <person name="Lipzen A."/>
            <person name="Chen C."/>
            <person name="Yan M."/>
            <person name="Daum C."/>
            <person name="Ng V."/>
            <person name="Clum A."/>
            <person name="Steindorff A."/>
            <person name="Ohm R.A."/>
            <person name="Martin F."/>
            <person name="Silar P."/>
            <person name="Natvig D.O."/>
            <person name="Lalanne C."/>
            <person name="Gautier V."/>
            <person name="Ament-Velasquez S.L."/>
            <person name="Kruys A."/>
            <person name="Hutchinson M.I."/>
            <person name="Powell A.J."/>
            <person name="Barry K."/>
            <person name="Miller A.N."/>
            <person name="Grigoriev I.V."/>
            <person name="Debuchy R."/>
            <person name="Gladieux P."/>
            <person name="Hiltunen Thoren M."/>
            <person name="Johannesson H."/>
        </authorList>
    </citation>
    <scope>NUCLEOTIDE SEQUENCE</scope>
    <source>
        <strain evidence="3">CBS 168.71</strain>
    </source>
</reference>
<evidence type="ECO:0000256" key="2">
    <source>
        <dbReference type="SAM" id="SignalP"/>
    </source>
</evidence>
<comment type="caution">
    <text evidence="3">The sequence shown here is derived from an EMBL/GenBank/DDBJ whole genome shotgun (WGS) entry which is preliminary data.</text>
</comment>
<feature type="region of interest" description="Disordered" evidence="1">
    <location>
        <begin position="112"/>
        <end position="224"/>
    </location>
</feature>
<evidence type="ECO:0000313" key="4">
    <source>
        <dbReference type="Proteomes" id="UP001278766"/>
    </source>
</evidence>
<accession>A0AAE0HFX8</accession>
<dbReference type="GeneID" id="87835439"/>
<evidence type="ECO:0000313" key="3">
    <source>
        <dbReference type="EMBL" id="KAK3295781.1"/>
    </source>
</evidence>
<keyword evidence="4" id="KW-1185">Reference proteome</keyword>
<feature type="compositionally biased region" description="Low complexity" evidence="1">
    <location>
        <begin position="166"/>
        <end position="175"/>
    </location>
</feature>
<feature type="compositionally biased region" description="Low complexity" evidence="1">
    <location>
        <begin position="119"/>
        <end position="134"/>
    </location>
</feature>
<organism evidence="3 4">
    <name type="scientific">Chaetomium fimeti</name>
    <dbReference type="NCBI Taxonomy" id="1854472"/>
    <lineage>
        <taxon>Eukaryota</taxon>
        <taxon>Fungi</taxon>
        <taxon>Dikarya</taxon>
        <taxon>Ascomycota</taxon>
        <taxon>Pezizomycotina</taxon>
        <taxon>Sordariomycetes</taxon>
        <taxon>Sordariomycetidae</taxon>
        <taxon>Sordariales</taxon>
        <taxon>Chaetomiaceae</taxon>
        <taxon>Chaetomium</taxon>
    </lineage>
</organism>
<dbReference type="EMBL" id="JAUEPN010000004">
    <property type="protein sequence ID" value="KAK3295781.1"/>
    <property type="molecule type" value="Genomic_DNA"/>
</dbReference>
<feature type="chain" id="PRO_5042226393" description="Extracellular membrane protein CFEM domain-containing protein" evidence="2">
    <location>
        <begin position="26"/>
        <end position="252"/>
    </location>
</feature>